<gene>
    <name evidence="2" type="ORF">OXPF_30870</name>
</gene>
<feature type="transmembrane region" description="Helical" evidence="1">
    <location>
        <begin position="7"/>
        <end position="29"/>
    </location>
</feature>
<evidence type="ECO:0000256" key="1">
    <source>
        <dbReference type="SAM" id="Phobius"/>
    </source>
</evidence>
<reference evidence="2 3" key="1">
    <citation type="submission" date="2015-09" db="EMBL/GenBank/DDBJ databases">
        <title>Genome sequence of Oxobacter pfennigii DSM 3222.</title>
        <authorList>
            <person name="Poehlein A."/>
            <person name="Bengelsdorf F.R."/>
            <person name="Schiel-Bengelsdorf B."/>
            <person name="Duerre P."/>
            <person name="Daniel R."/>
        </authorList>
    </citation>
    <scope>NUCLEOTIDE SEQUENCE [LARGE SCALE GENOMIC DNA]</scope>
    <source>
        <strain evidence="2 3">DSM 3222</strain>
    </source>
</reference>
<sequence>MKKINSRVPIAVLISVMLIFLNISIIRYVREITGNNIKSVMGGTIIKEGLFGLEVFDGADSKKEDDYIQRFFRPSKEKVMDKKYFFNKEGAELPKVFQASNDVVRAYFDIISDAANMGSKKGGMGSIGYGTAPYPEAYKLLSEDKKKAMTYESFLKSFESIGHINLLKMAEGPSVKSENSISPRYFVEIETIEGSDTLGKTYFAYYYGYITLNQDGNNGWRIHSIELIPEDFLSHAYHGWHHDANSIVKFIYGDKLNIVDKVLNMENDGYFSNIIAKGKDGKQYRFTFIRITNGADIPFRQFVMDEGKWKDVEINF</sequence>
<protein>
    <submittedName>
        <fullName evidence="2">Uncharacterized protein</fullName>
    </submittedName>
</protein>
<evidence type="ECO:0000313" key="3">
    <source>
        <dbReference type="Proteomes" id="UP000050326"/>
    </source>
</evidence>
<keyword evidence="3" id="KW-1185">Reference proteome</keyword>
<dbReference type="EMBL" id="LKET01000039">
    <property type="protein sequence ID" value="KPU43645.1"/>
    <property type="molecule type" value="Genomic_DNA"/>
</dbReference>
<dbReference type="RefSeq" id="WP_054876076.1">
    <property type="nucleotide sequence ID" value="NZ_LKET01000039.1"/>
</dbReference>
<dbReference type="Proteomes" id="UP000050326">
    <property type="component" value="Unassembled WGS sequence"/>
</dbReference>
<accession>A0A0P8Y9S1</accession>
<keyword evidence="1" id="KW-1133">Transmembrane helix</keyword>
<name>A0A0P8Y9S1_9CLOT</name>
<evidence type="ECO:0000313" key="2">
    <source>
        <dbReference type="EMBL" id="KPU43645.1"/>
    </source>
</evidence>
<dbReference type="OrthoDB" id="1747159at2"/>
<dbReference type="AlphaFoldDB" id="A0A0P8Y9S1"/>
<keyword evidence="1" id="KW-0812">Transmembrane</keyword>
<proteinExistence type="predicted"/>
<keyword evidence="1" id="KW-0472">Membrane</keyword>
<dbReference type="STRING" id="36849.OXPF_30870"/>
<comment type="caution">
    <text evidence="2">The sequence shown here is derived from an EMBL/GenBank/DDBJ whole genome shotgun (WGS) entry which is preliminary data.</text>
</comment>
<organism evidence="2 3">
    <name type="scientific">Oxobacter pfennigii</name>
    <dbReference type="NCBI Taxonomy" id="36849"/>
    <lineage>
        <taxon>Bacteria</taxon>
        <taxon>Bacillati</taxon>
        <taxon>Bacillota</taxon>
        <taxon>Clostridia</taxon>
        <taxon>Eubacteriales</taxon>
        <taxon>Clostridiaceae</taxon>
        <taxon>Oxobacter</taxon>
    </lineage>
</organism>